<accession>A0A413KAN4</accession>
<organism evidence="2 3">
    <name type="scientific">Bifidobacterium pseudocatenulatum</name>
    <dbReference type="NCBI Taxonomy" id="28026"/>
    <lineage>
        <taxon>Bacteria</taxon>
        <taxon>Bacillati</taxon>
        <taxon>Actinomycetota</taxon>
        <taxon>Actinomycetes</taxon>
        <taxon>Bifidobacteriales</taxon>
        <taxon>Bifidobacteriaceae</taxon>
        <taxon>Bifidobacterium</taxon>
    </lineage>
</organism>
<gene>
    <name evidence="2" type="ORF">DXA22_09835</name>
</gene>
<keyword evidence="1" id="KW-1133">Transmembrane helix</keyword>
<evidence type="ECO:0000313" key="3">
    <source>
        <dbReference type="Proteomes" id="UP000284163"/>
    </source>
</evidence>
<dbReference type="AlphaFoldDB" id="A0A413KAN4"/>
<proteinExistence type="predicted"/>
<sequence length="75" mass="8442">MKWKPDWPDIAENLLIGLMVVAAAAIFIVFCVCVWKDVTTERTIIMRDGSQSYACSISDISPTPYDCKPIEDTEE</sequence>
<keyword evidence="1" id="KW-0812">Transmembrane</keyword>
<comment type="caution">
    <text evidence="2">The sequence shown here is derived from an EMBL/GenBank/DDBJ whole genome shotgun (WGS) entry which is preliminary data.</text>
</comment>
<protein>
    <submittedName>
        <fullName evidence="2">Uncharacterized protein</fullName>
    </submittedName>
</protein>
<dbReference type="Proteomes" id="UP000284163">
    <property type="component" value="Unassembled WGS sequence"/>
</dbReference>
<feature type="transmembrane region" description="Helical" evidence="1">
    <location>
        <begin position="14"/>
        <end position="35"/>
    </location>
</feature>
<reference evidence="2 3" key="1">
    <citation type="submission" date="2018-08" db="EMBL/GenBank/DDBJ databases">
        <title>A genome reference for cultivated species of the human gut microbiota.</title>
        <authorList>
            <person name="Zou Y."/>
            <person name="Xue W."/>
            <person name="Luo G."/>
        </authorList>
    </citation>
    <scope>NUCLEOTIDE SEQUENCE [LARGE SCALE GENOMIC DNA]</scope>
    <source>
        <strain evidence="2 3">CF01-1</strain>
    </source>
</reference>
<evidence type="ECO:0000256" key="1">
    <source>
        <dbReference type="SAM" id="Phobius"/>
    </source>
</evidence>
<dbReference type="EMBL" id="QSDK01000025">
    <property type="protein sequence ID" value="RGY74773.1"/>
    <property type="molecule type" value="Genomic_DNA"/>
</dbReference>
<name>A0A413KAN4_BIFPS</name>
<keyword evidence="1" id="KW-0472">Membrane</keyword>
<evidence type="ECO:0000313" key="2">
    <source>
        <dbReference type="EMBL" id="RGY74773.1"/>
    </source>
</evidence>